<dbReference type="EMBL" id="JBGBPQ010000023">
    <property type="protein sequence ID" value="KAL1500370.1"/>
    <property type="molecule type" value="Genomic_DNA"/>
</dbReference>
<keyword evidence="3" id="KW-0963">Cytoplasm</keyword>
<dbReference type="CDD" id="cd22744">
    <property type="entry name" value="OTU"/>
    <property type="match status" value="1"/>
</dbReference>
<dbReference type="SUPFAM" id="SSF54001">
    <property type="entry name" value="Cysteine proteinases"/>
    <property type="match status" value="1"/>
</dbReference>
<dbReference type="InterPro" id="IPR038765">
    <property type="entry name" value="Papain-like_cys_pep_sf"/>
</dbReference>
<dbReference type="InterPro" id="IPR003323">
    <property type="entry name" value="OTU_dom"/>
</dbReference>
<reference evidence="6 7" key="1">
    <citation type="journal article" date="2024" name="Science">
        <title>Giant polyketide synthase enzymes in the biosynthesis of giant marine polyether toxins.</title>
        <authorList>
            <person name="Fallon T.R."/>
            <person name="Shende V.V."/>
            <person name="Wierzbicki I.H."/>
            <person name="Pendleton A.L."/>
            <person name="Watervoot N.F."/>
            <person name="Auber R.P."/>
            <person name="Gonzalez D.J."/>
            <person name="Wisecaver J.H."/>
            <person name="Moore B.S."/>
        </authorList>
    </citation>
    <scope>NUCLEOTIDE SEQUENCE [LARGE SCALE GENOMIC DNA]</scope>
    <source>
        <strain evidence="6 7">12B1</strain>
    </source>
</reference>
<keyword evidence="3" id="KW-0788">Thiol protease</keyword>
<evidence type="ECO:0000313" key="6">
    <source>
        <dbReference type="EMBL" id="KAL1500370.1"/>
    </source>
</evidence>
<gene>
    <name evidence="6" type="ORF">AB1Y20_013033</name>
</gene>
<dbReference type="GO" id="GO:0004843">
    <property type="term" value="F:cysteine-type deubiquitinase activity"/>
    <property type="evidence" value="ECO:0007669"/>
    <property type="project" value="UniProtKB-UniRule"/>
</dbReference>
<feature type="region of interest" description="Disordered" evidence="4">
    <location>
        <begin position="132"/>
        <end position="196"/>
    </location>
</feature>
<dbReference type="PANTHER" id="PTHR13312:SF0">
    <property type="entry name" value="UBIQUITIN THIOESTERASE OTU1"/>
    <property type="match status" value="1"/>
</dbReference>
<protein>
    <recommendedName>
        <fullName evidence="3">Ubiquitin thioesterase OTU</fullName>
        <ecNumber evidence="3">3.4.19.12</ecNumber>
    </recommendedName>
</protein>
<dbReference type="GO" id="GO:0005634">
    <property type="term" value="C:nucleus"/>
    <property type="evidence" value="ECO:0007669"/>
    <property type="project" value="TreeGrafter"/>
</dbReference>
<evidence type="ECO:0000256" key="2">
    <source>
        <dbReference type="ARBA" id="ARBA00022801"/>
    </source>
</evidence>
<keyword evidence="7" id="KW-1185">Reference proteome</keyword>
<feature type="domain" description="OTU" evidence="5">
    <location>
        <begin position="325"/>
        <end position="460"/>
    </location>
</feature>
<dbReference type="Pfam" id="PF02338">
    <property type="entry name" value="OTU"/>
    <property type="match status" value="1"/>
</dbReference>
<evidence type="ECO:0000259" key="5">
    <source>
        <dbReference type="PROSITE" id="PS50802"/>
    </source>
</evidence>
<dbReference type="AlphaFoldDB" id="A0AB34IK29"/>
<keyword evidence="3" id="KW-0833">Ubl conjugation pathway</keyword>
<comment type="catalytic activity">
    <reaction evidence="1 3">
        <text>Thiol-dependent hydrolysis of ester, thioester, amide, peptide and isopeptide bonds formed by the C-terminal Gly of ubiquitin (a 76-residue protein attached to proteins as an intracellular targeting signal).</text>
        <dbReference type="EC" id="3.4.19.12"/>
    </reaction>
</comment>
<dbReference type="PANTHER" id="PTHR13312">
    <property type="entry name" value="HIV-INDUCED PROTEIN-7-LIKE PROTEASE"/>
    <property type="match status" value="1"/>
</dbReference>
<name>A0AB34IK29_PRYPA</name>
<evidence type="ECO:0000256" key="3">
    <source>
        <dbReference type="RuleBase" id="RU367104"/>
    </source>
</evidence>
<accession>A0AB34IK29</accession>
<dbReference type="GO" id="GO:0036503">
    <property type="term" value="P:ERAD pathway"/>
    <property type="evidence" value="ECO:0007669"/>
    <property type="project" value="TreeGrafter"/>
</dbReference>
<comment type="function">
    <text evidence="3">Hydrolase that can remove conjugated ubiquitin from proteins and may therefore play an important regulatory role at the level of protein turnover by preventing degradation.</text>
</comment>
<dbReference type="GO" id="GO:0005829">
    <property type="term" value="C:cytosol"/>
    <property type="evidence" value="ECO:0007669"/>
    <property type="project" value="TreeGrafter"/>
</dbReference>
<dbReference type="Gene3D" id="3.90.70.80">
    <property type="match status" value="1"/>
</dbReference>
<dbReference type="GO" id="GO:0016579">
    <property type="term" value="P:protein deubiquitination"/>
    <property type="evidence" value="ECO:0007669"/>
    <property type="project" value="TreeGrafter"/>
</dbReference>
<dbReference type="GO" id="GO:0030968">
    <property type="term" value="P:endoplasmic reticulum unfolded protein response"/>
    <property type="evidence" value="ECO:0007669"/>
    <property type="project" value="TreeGrafter"/>
</dbReference>
<comment type="subcellular location">
    <subcellularLocation>
        <location evidence="3">Cytoplasm</location>
    </subcellularLocation>
</comment>
<keyword evidence="3" id="KW-0645">Protease</keyword>
<sequence length="491" mass="53287">MLTSMAILLKEASLEHLVGTQFEKTVTLSRLAERLATESRVDLLAYLKESGVSNVADRQKIVNTLAKAKREGRLLPNDSDEMPTSIAHRIPGRLPPSDDDEDEVWGYQISDPNRLGARVSVPFLDASAFVPPSSSMGRGEAASHDNTAHTSDATDDEEARAPHLPTPASPPLAHRPSSDDSMVDEEERHLEGTQEMTPAKRLAAFLHKIGLPHTAEAMADLSLDDLIDLLDQGRPVFLQTLKDRGVHKLPERQRIANELSKALKDGSLSSLSPLPVKCDKCDGPHSTDACPHFKGARDDHPDARMADKKQLIGGSEGPVELLPAARVIRQPGDGSCLFHSLAHGLADGSIAARLRDQIARFIEMNPDLEIADSPLKDWIKWDSGMSVADYCAKISQGSQWGGGIEMAAVAELKKVHVLVYEQVGNNSSSFKRIGAFGSPKWKAVRILYQGGIHFDALELSNSFNTVDLNTSRDTVDVLGLRGGAFTIVGMS</sequence>
<organism evidence="6 7">
    <name type="scientific">Prymnesium parvum</name>
    <name type="common">Toxic golden alga</name>
    <dbReference type="NCBI Taxonomy" id="97485"/>
    <lineage>
        <taxon>Eukaryota</taxon>
        <taxon>Haptista</taxon>
        <taxon>Haptophyta</taxon>
        <taxon>Prymnesiophyceae</taxon>
        <taxon>Prymnesiales</taxon>
        <taxon>Prymnesiaceae</taxon>
        <taxon>Prymnesium</taxon>
    </lineage>
</organism>
<evidence type="ECO:0000256" key="1">
    <source>
        <dbReference type="ARBA" id="ARBA00000707"/>
    </source>
</evidence>
<dbReference type="EC" id="3.4.19.12" evidence="3"/>
<evidence type="ECO:0000256" key="4">
    <source>
        <dbReference type="SAM" id="MobiDB-lite"/>
    </source>
</evidence>
<proteinExistence type="predicted"/>
<feature type="region of interest" description="Disordered" evidence="4">
    <location>
        <begin position="75"/>
        <end position="105"/>
    </location>
</feature>
<dbReference type="Proteomes" id="UP001515480">
    <property type="component" value="Unassembled WGS sequence"/>
</dbReference>
<keyword evidence="2 3" id="KW-0378">Hydrolase</keyword>
<dbReference type="PROSITE" id="PS50802">
    <property type="entry name" value="OTU"/>
    <property type="match status" value="1"/>
</dbReference>
<comment type="caution">
    <text evidence="6">The sequence shown here is derived from an EMBL/GenBank/DDBJ whole genome shotgun (WGS) entry which is preliminary data.</text>
</comment>
<evidence type="ECO:0000313" key="7">
    <source>
        <dbReference type="Proteomes" id="UP001515480"/>
    </source>
</evidence>